<dbReference type="SUPFAM" id="SSF49695">
    <property type="entry name" value="gamma-Crystallin-like"/>
    <property type="match status" value="1"/>
</dbReference>
<dbReference type="Ensembl" id="ENSOSIT00000020513.1">
    <property type="protein sequence ID" value="ENSOSIP00000019424.1"/>
    <property type="gene ID" value="ENSOSIG00000010453.1"/>
</dbReference>
<evidence type="ECO:0000259" key="4">
    <source>
        <dbReference type="PROSITE" id="PS50915"/>
    </source>
</evidence>
<dbReference type="PANTHER" id="PTHR11818">
    <property type="entry name" value="BETA/GAMMA CRYSTALLIN"/>
    <property type="match status" value="1"/>
</dbReference>
<dbReference type="AlphaFoldDB" id="A0A8C8DP59"/>
<comment type="similarity">
    <text evidence="1">Belongs to the beta/gamma-crystallin family.</text>
</comment>
<dbReference type="PANTHER" id="PTHR11818:SF42">
    <property type="entry name" value="VOLTAGE-GATED HYDROGEN CHANNEL 1"/>
    <property type="match status" value="1"/>
</dbReference>
<dbReference type="FunFam" id="2.60.20.10:FF:000001">
    <property type="entry name" value="Crystallin gamma S"/>
    <property type="match status" value="1"/>
</dbReference>
<accession>A0A8C8DP59</accession>
<dbReference type="GO" id="GO:0002088">
    <property type="term" value="P:lens development in camera-type eye"/>
    <property type="evidence" value="ECO:0007669"/>
    <property type="project" value="TreeGrafter"/>
</dbReference>
<dbReference type="GeneTree" id="ENSGT00940000163322"/>
<dbReference type="Pfam" id="PF00030">
    <property type="entry name" value="Crystall"/>
    <property type="match status" value="1"/>
</dbReference>
<dbReference type="InterPro" id="IPR001064">
    <property type="entry name" value="Beta/gamma_crystallin"/>
</dbReference>
<dbReference type="Proteomes" id="UP000694383">
    <property type="component" value="Unplaced"/>
</dbReference>
<evidence type="ECO:0000256" key="1">
    <source>
        <dbReference type="ARBA" id="ARBA00009646"/>
    </source>
</evidence>
<dbReference type="SMART" id="SM00247">
    <property type="entry name" value="XTALbg"/>
    <property type="match status" value="1"/>
</dbReference>
<sequence length="131" mass="14848">MEIVFYEDKNFSGKHFECSSDCADLLSKLSRCSSIKVRSGCFMIYEKPNFTGDQYYLKRGEYPDFHHWTGANDSVSSCRCIPTVSPLSQNAFSHSPSRTKRFSMFSVKNHRSRDAPCGPESSPPGQRESTL</sequence>
<protein>
    <recommendedName>
        <fullName evidence="4">Beta/gamma crystallin 'Greek key' domain-containing protein</fullName>
    </recommendedName>
</protein>
<name>A0A8C8DP59_9TELE</name>
<evidence type="ECO:0000256" key="2">
    <source>
        <dbReference type="ARBA" id="ARBA00022737"/>
    </source>
</evidence>
<dbReference type="Gene3D" id="2.60.20.10">
    <property type="entry name" value="Crystallins"/>
    <property type="match status" value="1"/>
</dbReference>
<dbReference type="PROSITE" id="PS50915">
    <property type="entry name" value="CRYSTALLIN_BETA_GAMMA"/>
    <property type="match status" value="2"/>
</dbReference>
<keyword evidence="2" id="KW-0677">Repeat</keyword>
<keyword evidence="6" id="KW-1185">Reference proteome</keyword>
<reference evidence="5" key="1">
    <citation type="submission" date="2025-08" db="UniProtKB">
        <authorList>
            <consortium name="Ensembl"/>
        </authorList>
    </citation>
    <scope>IDENTIFICATION</scope>
</reference>
<feature type="domain" description="Beta/gamma crystallin 'Greek key'" evidence="4">
    <location>
        <begin position="40"/>
        <end position="82"/>
    </location>
</feature>
<organism evidence="5 6">
    <name type="scientific">Oryzias sinensis</name>
    <name type="common">Chinese medaka</name>
    <dbReference type="NCBI Taxonomy" id="183150"/>
    <lineage>
        <taxon>Eukaryota</taxon>
        <taxon>Metazoa</taxon>
        <taxon>Chordata</taxon>
        <taxon>Craniata</taxon>
        <taxon>Vertebrata</taxon>
        <taxon>Euteleostomi</taxon>
        <taxon>Actinopterygii</taxon>
        <taxon>Neopterygii</taxon>
        <taxon>Teleostei</taxon>
        <taxon>Neoteleostei</taxon>
        <taxon>Acanthomorphata</taxon>
        <taxon>Ovalentaria</taxon>
        <taxon>Atherinomorphae</taxon>
        <taxon>Beloniformes</taxon>
        <taxon>Adrianichthyidae</taxon>
        <taxon>Oryziinae</taxon>
        <taxon>Oryzias</taxon>
    </lineage>
</organism>
<dbReference type="GO" id="GO:0007601">
    <property type="term" value="P:visual perception"/>
    <property type="evidence" value="ECO:0007669"/>
    <property type="project" value="TreeGrafter"/>
</dbReference>
<dbReference type="InterPro" id="IPR050252">
    <property type="entry name" value="Beta/Gamma-Crystallin"/>
</dbReference>
<feature type="region of interest" description="Disordered" evidence="3">
    <location>
        <begin position="90"/>
        <end position="131"/>
    </location>
</feature>
<reference evidence="5" key="2">
    <citation type="submission" date="2025-09" db="UniProtKB">
        <authorList>
            <consortium name="Ensembl"/>
        </authorList>
    </citation>
    <scope>IDENTIFICATION</scope>
</reference>
<dbReference type="InterPro" id="IPR011024">
    <property type="entry name" value="G_crystallin-like"/>
</dbReference>
<dbReference type="GO" id="GO:0005212">
    <property type="term" value="F:structural constituent of eye lens"/>
    <property type="evidence" value="ECO:0007669"/>
    <property type="project" value="TreeGrafter"/>
</dbReference>
<proteinExistence type="inferred from homology"/>
<evidence type="ECO:0000313" key="6">
    <source>
        <dbReference type="Proteomes" id="UP000694383"/>
    </source>
</evidence>
<feature type="domain" description="Beta/gamma crystallin 'Greek key'" evidence="4">
    <location>
        <begin position="1"/>
        <end position="39"/>
    </location>
</feature>
<evidence type="ECO:0000256" key="3">
    <source>
        <dbReference type="SAM" id="MobiDB-lite"/>
    </source>
</evidence>
<dbReference type="PRINTS" id="PR01367">
    <property type="entry name" value="BGCRYSTALLIN"/>
</dbReference>
<evidence type="ECO:0000313" key="5">
    <source>
        <dbReference type="Ensembl" id="ENSOSIP00000019424.1"/>
    </source>
</evidence>